<accession>A0AC60QBT1</accession>
<protein>
    <submittedName>
        <fullName evidence="1">Uncharacterized protein</fullName>
    </submittedName>
</protein>
<evidence type="ECO:0000313" key="1">
    <source>
        <dbReference type="EMBL" id="KAG0430802.1"/>
    </source>
</evidence>
<dbReference type="EMBL" id="JABSTQ010009288">
    <property type="protein sequence ID" value="KAG0430802.1"/>
    <property type="molecule type" value="Genomic_DNA"/>
</dbReference>
<dbReference type="Proteomes" id="UP000805193">
    <property type="component" value="Unassembled WGS sequence"/>
</dbReference>
<evidence type="ECO:0000313" key="2">
    <source>
        <dbReference type="Proteomes" id="UP000805193"/>
    </source>
</evidence>
<proteinExistence type="predicted"/>
<gene>
    <name evidence="1" type="ORF">HPB47_022367</name>
</gene>
<organism evidence="1 2">
    <name type="scientific">Ixodes persulcatus</name>
    <name type="common">Taiga tick</name>
    <dbReference type="NCBI Taxonomy" id="34615"/>
    <lineage>
        <taxon>Eukaryota</taxon>
        <taxon>Metazoa</taxon>
        <taxon>Ecdysozoa</taxon>
        <taxon>Arthropoda</taxon>
        <taxon>Chelicerata</taxon>
        <taxon>Arachnida</taxon>
        <taxon>Acari</taxon>
        <taxon>Parasitiformes</taxon>
        <taxon>Ixodida</taxon>
        <taxon>Ixodoidea</taxon>
        <taxon>Ixodidae</taxon>
        <taxon>Ixodinae</taxon>
        <taxon>Ixodes</taxon>
    </lineage>
</organism>
<reference evidence="1 2" key="1">
    <citation type="journal article" date="2020" name="Cell">
        <title>Large-Scale Comparative Analyses of Tick Genomes Elucidate Their Genetic Diversity and Vector Capacities.</title>
        <authorList>
            <consortium name="Tick Genome and Microbiome Consortium (TIGMIC)"/>
            <person name="Jia N."/>
            <person name="Wang J."/>
            <person name="Shi W."/>
            <person name="Du L."/>
            <person name="Sun Y."/>
            <person name="Zhan W."/>
            <person name="Jiang J.F."/>
            <person name="Wang Q."/>
            <person name="Zhang B."/>
            <person name="Ji P."/>
            <person name="Bell-Sakyi L."/>
            <person name="Cui X.M."/>
            <person name="Yuan T.T."/>
            <person name="Jiang B.G."/>
            <person name="Yang W.F."/>
            <person name="Lam T.T."/>
            <person name="Chang Q.C."/>
            <person name="Ding S.J."/>
            <person name="Wang X.J."/>
            <person name="Zhu J.G."/>
            <person name="Ruan X.D."/>
            <person name="Zhao L."/>
            <person name="Wei J.T."/>
            <person name="Ye R.Z."/>
            <person name="Que T.C."/>
            <person name="Du C.H."/>
            <person name="Zhou Y.H."/>
            <person name="Cheng J.X."/>
            <person name="Dai P.F."/>
            <person name="Guo W.B."/>
            <person name="Han X.H."/>
            <person name="Huang E.J."/>
            <person name="Li L.F."/>
            <person name="Wei W."/>
            <person name="Gao Y.C."/>
            <person name="Liu J.Z."/>
            <person name="Shao H.Z."/>
            <person name="Wang X."/>
            <person name="Wang C.C."/>
            <person name="Yang T.C."/>
            <person name="Huo Q.B."/>
            <person name="Li W."/>
            <person name="Chen H.Y."/>
            <person name="Chen S.E."/>
            <person name="Zhou L.G."/>
            <person name="Ni X.B."/>
            <person name="Tian J.H."/>
            <person name="Sheng Y."/>
            <person name="Liu T."/>
            <person name="Pan Y.S."/>
            <person name="Xia L.Y."/>
            <person name="Li J."/>
            <person name="Zhao F."/>
            <person name="Cao W.C."/>
        </authorList>
    </citation>
    <scope>NUCLEOTIDE SEQUENCE [LARGE SCALE GENOMIC DNA]</scope>
    <source>
        <strain evidence="1">Iper-2018</strain>
    </source>
</reference>
<comment type="caution">
    <text evidence="1">The sequence shown here is derived from an EMBL/GenBank/DDBJ whole genome shotgun (WGS) entry which is preliminary data.</text>
</comment>
<keyword evidence="2" id="KW-1185">Reference proteome</keyword>
<name>A0AC60QBT1_IXOPE</name>
<sequence>MEIGSAEGTTAPQGNAWLIAKHHGKKLRAEPEDQPTSPERPKVPRKAPKPVVFRSRNGLNLAIWKAYHVTESSAHMLGINKNAARDVLTAQFLGAQNIAVVSTAHEDIAYKLLTVQSLTMGDKTCPTYTYVAAPDGATKAVVHWIKPDTPPSELMEDLQGKGYGILSARMLGGSETALVTVRGRKIPQHVKYMCSYPVLENRPSRRRVPRTRQFGVPPMHRAQSPARPPVLSEVLAVWRGSHDRGQDVFGALRKAAAVSKATPPAAAPGLEGGKDDITAAPECRPAVAEHQPAMAPEQQPAAAPELQPESATRNDDDTTWCEATQRQPGEGQATPAPPAAAATTAPGPTKVAVDIAVAPECQPEAAEHQPAAPLELLPEPVTRKDEQNTCCQRNQCQQTEGQAGPAPAAAEKYLGFEETIPGLKSLPTNIGIINSIMKLEKQIGSLREDVDECLPERRARKAPARGDASADNPIIRAPTFSPPQAPSTPYPTRPVAQPPSVEMAEPAYGRATPGGYN</sequence>